<accession>A0A0E0NNI9</accession>
<dbReference type="EnsemblPlants" id="ORUFI03G00350.1">
    <property type="protein sequence ID" value="ORUFI03G00350.1"/>
    <property type="gene ID" value="ORUFI03G00350"/>
</dbReference>
<keyword evidence="2" id="KW-1185">Reference proteome</keyword>
<dbReference type="AlphaFoldDB" id="A0A0E0NNI9"/>
<name>A0A0E0NNI9_ORYRU</name>
<proteinExistence type="predicted"/>
<organism evidence="1 2">
    <name type="scientific">Oryza rufipogon</name>
    <name type="common">Brownbeard rice</name>
    <name type="synonym">Asian wild rice</name>
    <dbReference type="NCBI Taxonomy" id="4529"/>
    <lineage>
        <taxon>Eukaryota</taxon>
        <taxon>Viridiplantae</taxon>
        <taxon>Streptophyta</taxon>
        <taxon>Embryophyta</taxon>
        <taxon>Tracheophyta</taxon>
        <taxon>Spermatophyta</taxon>
        <taxon>Magnoliopsida</taxon>
        <taxon>Liliopsida</taxon>
        <taxon>Poales</taxon>
        <taxon>Poaceae</taxon>
        <taxon>BOP clade</taxon>
        <taxon>Oryzoideae</taxon>
        <taxon>Oryzeae</taxon>
        <taxon>Oryzinae</taxon>
        <taxon>Oryza</taxon>
    </lineage>
</organism>
<dbReference type="HOGENOM" id="CLU_1322786_0_0_1"/>
<evidence type="ECO:0000313" key="1">
    <source>
        <dbReference type="EnsemblPlants" id="ORUFI03G00350.1"/>
    </source>
</evidence>
<evidence type="ECO:0000313" key="2">
    <source>
        <dbReference type="Proteomes" id="UP000008022"/>
    </source>
</evidence>
<dbReference type="Proteomes" id="UP000008022">
    <property type="component" value="Unassembled WGS sequence"/>
</dbReference>
<dbReference type="Gramene" id="ORUFI03G00350.1">
    <property type="protein sequence ID" value="ORUFI03G00350.1"/>
    <property type="gene ID" value="ORUFI03G00350"/>
</dbReference>
<reference evidence="1" key="2">
    <citation type="submission" date="2015-06" db="UniProtKB">
        <authorList>
            <consortium name="EnsemblPlants"/>
        </authorList>
    </citation>
    <scope>IDENTIFICATION</scope>
</reference>
<reference evidence="2" key="1">
    <citation type="submission" date="2013-06" db="EMBL/GenBank/DDBJ databases">
        <authorList>
            <person name="Zhao Q."/>
        </authorList>
    </citation>
    <scope>NUCLEOTIDE SEQUENCE</scope>
    <source>
        <strain evidence="2">cv. W1943</strain>
    </source>
</reference>
<sequence length="208" mass="23268">MDAAACGHGAIHRRFGHDAGTIHRRFGHDARRGGYRQSGDDGVVVHRPIVLLIVVGQAYENRINHGRGFRASGRNLEAHRPTMAAAHTDPRSTMIHREDGIAVVGMFQCRMDIEWKEVTREKRESITWEYPNGAKAAHVDGITPPAGGQTASTSRRWIRCHQRTDLLMDFCYSPPWPETPSPMDRIAVAVASKLPSRKKLQDYNPGRS</sequence>
<protein>
    <submittedName>
        <fullName evidence="1">Uncharacterized protein</fullName>
    </submittedName>
</protein>